<gene>
    <name evidence="1" type="ORF">SAMN04489867_2258</name>
</gene>
<dbReference type="Proteomes" id="UP000199077">
    <property type="component" value="Chromosome I"/>
</dbReference>
<dbReference type="OrthoDB" id="5120740at2"/>
<protein>
    <submittedName>
        <fullName evidence="1">Uncharacterized protein</fullName>
    </submittedName>
</protein>
<organism evidence="1 2">
    <name type="scientific">Pedococcus dokdonensis</name>
    <dbReference type="NCBI Taxonomy" id="443156"/>
    <lineage>
        <taxon>Bacteria</taxon>
        <taxon>Bacillati</taxon>
        <taxon>Actinomycetota</taxon>
        <taxon>Actinomycetes</taxon>
        <taxon>Micrococcales</taxon>
        <taxon>Intrasporangiaceae</taxon>
        <taxon>Pedococcus</taxon>
    </lineage>
</organism>
<keyword evidence="2" id="KW-1185">Reference proteome</keyword>
<proteinExistence type="predicted"/>
<sequence length="283" mass="31212">MFAPIRLVGGAWPAVVERTLGRFVWADPRVVVTDTTPEQFREAMKAFHFGGTYKITGTNRHPESDDLLVSGVDTTGADIVDIGASDGSTSADLAARLGDFSTYTIADLYLEVSHVDVGRRTVFFDTKDEPVLVVGPRLLAWPEMSTAVARLYARTLRRARRQQRTTIPLLNPTVRRVIAADPRMRTRTHDVFTTWPQPVDVVKVANLLRRLYFDDARLLQGLTAIHASLSEGGHLLLVDNPRIAGIDERGGLYRKEGGGFVTVAETGHQPEIADLVAQVDANR</sequence>
<name>A0A1H0S953_9MICO</name>
<dbReference type="EMBL" id="LT629711">
    <property type="protein sequence ID" value="SDP38303.1"/>
    <property type="molecule type" value="Genomic_DNA"/>
</dbReference>
<evidence type="ECO:0000313" key="1">
    <source>
        <dbReference type="EMBL" id="SDP38303.1"/>
    </source>
</evidence>
<dbReference type="SUPFAM" id="SSF53335">
    <property type="entry name" value="S-adenosyl-L-methionine-dependent methyltransferases"/>
    <property type="match status" value="1"/>
</dbReference>
<dbReference type="RefSeq" id="WP_091785353.1">
    <property type="nucleotide sequence ID" value="NZ_LT629711.1"/>
</dbReference>
<dbReference type="AlphaFoldDB" id="A0A1H0S953"/>
<evidence type="ECO:0000313" key="2">
    <source>
        <dbReference type="Proteomes" id="UP000199077"/>
    </source>
</evidence>
<dbReference type="InterPro" id="IPR029063">
    <property type="entry name" value="SAM-dependent_MTases_sf"/>
</dbReference>
<accession>A0A1H0S953</accession>
<reference evidence="2" key="1">
    <citation type="submission" date="2016-10" db="EMBL/GenBank/DDBJ databases">
        <authorList>
            <person name="Varghese N."/>
            <person name="Submissions S."/>
        </authorList>
    </citation>
    <scope>NUCLEOTIDE SEQUENCE [LARGE SCALE GENOMIC DNA]</scope>
    <source>
        <strain evidence="2">DSM 22329</strain>
    </source>
</reference>
<dbReference type="Gene3D" id="3.40.50.150">
    <property type="entry name" value="Vaccinia Virus protein VP39"/>
    <property type="match status" value="1"/>
</dbReference>
<dbReference type="STRING" id="443156.SAMN04489867_2258"/>